<accession>A0A395HT34</accession>
<feature type="compositionally biased region" description="Low complexity" evidence="1">
    <location>
        <begin position="468"/>
        <end position="477"/>
    </location>
</feature>
<evidence type="ECO:0000313" key="4">
    <source>
        <dbReference type="Proteomes" id="UP000248961"/>
    </source>
</evidence>
<feature type="compositionally biased region" description="Basic and acidic residues" evidence="1">
    <location>
        <begin position="486"/>
        <end position="496"/>
    </location>
</feature>
<feature type="compositionally biased region" description="Pro residues" evidence="1">
    <location>
        <begin position="171"/>
        <end position="195"/>
    </location>
</feature>
<feature type="compositionally biased region" description="Basic and acidic residues" evidence="1">
    <location>
        <begin position="618"/>
        <end position="649"/>
    </location>
</feature>
<keyword evidence="4" id="KW-1185">Reference proteome</keyword>
<protein>
    <recommendedName>
        <fullName evidence="2">DUF7514 domain-containing protein</fullName>
    </recommendedName>
</protein>
<dbReference type="PRINTS" id="PR01217">
    <property type="entry name" value="PRICHEXTENSN"/>
</dbReference>
<feature type="compositionally biased region" description="Low complexity" evidence="1">
    <location>
        <begin position="448"/>
        <end position="458"/>
    </location>
</feature>
<dbReference type="OrthoDB" id="5413703at2759"/>
<proteinExistence type="predicted"/>
<dbReference type="VEuPathDB" id="FungiDB:BO97DRAFT_124871"/>
<evidence type="ECO:0000256" key="1">
    <source>
        <dbReference type="SAM" id="MobiDB-lite"/>
    </source>
</evidence>
<dbReference type="STRING" id="1450537.A0A395HT34"/>
<feature type="compositionally biased region" description="Polar residues" evidence="1">
    <location>
        <begin position="520"/>
        <end position="535"/>
    </location>
</feature>
<feature type="compositionally biased region" description="Low complexity" evidence="1">
    <location>
        <begin position="136"/>
        <end position="145"/>
    </location>
</feature>
<feature type="domain" description="DUF7514" evidence="2">
    <location>
        <begin position="255"/>
        <end position="415"/>
    </location>
</feature>
<feature type="region of interest" description="Disordered" evidence="1">
    <location>
        <begin position="436"/>
        <end position="680"/>
    </location>
</feature>
<dbReference type="AlphaFoldDB" id="A0A395HT34"/>
<organism evidence="3 4">
    <name type="scientific">Aspergillus homomorphus (strain CBS 101889)</name>
    <dbReference type="NCBI Taxonomy" id="1450537"/>
    <lineage>
        <taxon>Eukaryota</taxon>
        <taxon>Fungi</taxon>
        <taxon>Dikarya</taxon>
        <taxon>Ascomycota</taxon>
        <taxon>Pezizomycotina</taxon>
        <taxon>Eurotiomycetes</taxon>
        <taxon>Eurotiomycetidae</taxon>
        <taxon>Eurotiales</taxon>
        <taxon>Aspergillaceae</taxon>
        <taxon>Aspergillus</taxon>
        <taxon>Aspergillus subgen. Circumdati</taxon>
    </lineage>
</organism>
<dbReference type="GeneID" id="37194283"/>
<dbReference type="Proteomes" id="UP000248961">
    <property type="component" value="Unassembled WGS sequence"/>
</dbReference>
<feature type="region of interest" description="Disordered" evidence="1">
    <location>
        <begin position="130"/>
        <end position="243"/>
    </location>
</feature>
<name>A0A395HT34_ASPHC</name>
<dbReference type="PANTHER" id="PTHR39611:SF1">
    <property type="entry name" value="HYDROXYPROLINE-RICH GLYCOPROTEIN DZ-HRGP"/>
    <property type="match status" value="1"/>
</dbReference>
<feature type="region of interest" description="Disordered" evidence="1">
    <location>
        <begin position="1"/>
        <end position="88"/>
    </location>
</feature>
<feature type="compositionally biased region" description="Polar residues" evidence="1">
    <location>
        <begin position="218"/>
        <end position="231"/>
    </location>
</feature>
<dbReference type="RefSeq" id="XP_025549803.1">
    <property type="nucleotide sequence ID" value="XM_025689994.1"/>
</dbReference>
<feature type="compositionally biased region" description="Polar residues" evidence="1">
    <location>
        <begin position="1"/>
        <end position="30"/>
    </location>
</feature>
<sequence>MAYNSYSNNGGSYPQYSHTNHLNANENRASAYTPPYPAQYPAQYGPGPEQPNMAQPQVPPRPSSPGNYYTKPPYDPNAWPQPQQQPHTGRINEAVNSAFRQADTPAYLSPDVVSQITATVIQQLKATGLDGLHSDQQPPSVSSPQWAPPPPPQTAAPTYGEPAFPTTVPQAAPPPPPPKVGPDPGDYPTPVPPTGRPTSPHLYAGSSSGPSTDRRASPASQVSEPSHSVESSRPKPPSRDVTVTEMTTLEKIWGKLFEKGKPTERLGQLLRGVAVHLIENYPPGNTLVVTPEKLQKFYEDTKIESDPYPWQDIFDDRTSSISRLFREVEAEHHLVQNKLNERPDIPGLTPRGFERWATLMIQAHPDKEYERFHNAVLNMPINNPDNRRERFPKEIPRRLFPDLPNLSLREEIDQFIMRHCGVDLPPISEEELKKVAEQRHKKAAHKASVSSVESNPSLSERERHPYHTTSATTSSSAVVDDEEDKEVPSRPIERQRKPYTAHPGGGKVYNEGSAPHRHASSTTSSGPRDSPTLSATRLPDTYNQEPHHYRAGTPQSQRPATAFGRPRSPRGFNAGTDYRHSESDLLAHSGNARYPATSDGDYYYSSNASTLPGGDVPTEDRRRYKDLDPETEDQRLYEAIRERDKEKKRSSWGGDEDYYRSNPISGTGGTGYDYKTYGYR</sequence>
<evidence type="ECO:0000313" key="3">
    <source>
        <dbReference type="EMBL" id="RAL10649.1"/>
    </source>
</evidence>
<dbReference type="PANTHER" id="PTHR39611">
    <property type="entry name" value="HYDROXYPROLINE-RICH GLYCOPROTEIN DZ-HRGP-RELATED"/>
    <property type="match status" value="1"/>
</dbReference>
<dbReference type="Pfam" id="PF24355">
    <property type="entry name" value="DUF7514"/>
    <property type="match status" value="1"/>
</dbReference>
<dbReference type="EMBL" id="KZ824294">
    <property type="protein sequence ID" value="RAL10649.1"/>
    <property type="molecule type" value="Genomic_DNA"/>
</dbReference>
<reference evidence="3 4" key="1">
    <citation type="submission" date="2018-02" db="EMBL/GenBank/DDBJ databases">
        <title>The genomes of Aspergillus section Nigri reveals drivers in fungal speciation.</title>
        <authorList>
            <consortium name="DOE Joint Genome Institute"/>
            <person name="Vesth T.C."/>
            <person name="Nybo J."/>
            <person name="Theobald S."/>
            <person name="Brandl J."/>
            <person name="Frisvad J.C."/>
            <person name="Nielsen K.F."/>
            <person name="Lyhne E.K."/>
            <person name="Kogle M.E."/>
            <person name="Kuo A."/>
            <person name="Riley R."/>
            <person name="Clum A."/>
            <person name="Nolan M."/>
            <person name="Lipzen A."/>
            <person name="Salamov A."/>
            <person name="Henrissat B."/>
            <person name="Wiebenga A."/>
            <person name="De vries R.P."/>
            <person name="Grigoriev I.V."/>
            <person name="Mortensen U.H."/>
            <person name="Andersen M.R."/>
            <person name="Baker S.E."/>
        </authorList>
    </citation>
    <scope>NUCLEOTIDE SEQUENCE [LARGE SCALE GENOMIC DNA]</scope>
    <source>
        <strain evidence="3 4">CBS 101889</strain>
    </source>
</reference>
<evidence type="ECO:0000259" key="2">
    <source>
        <dbReference type="Pfam" id="PF24355"/>
    </source>
</evidence>
<gene>
    <name evidence="3" type="ORF">BO97DRAFT_124871</name>
</gene>
<dbReference type="InterPro" id="IPR055936">
    <property type="entry name" value="DUF7514"/>
</dbReference>